<accession>A0AC61MVX5</accession>
<proteinExistence type="predicted"/>
<dbReference type="Proteomes" id="UP000595814">
    <property type="component" value="Chromosome"/>
</dbReference>
<organism evidence="1 2">
    <name type="scientific">Miniphocaeibacter halophilus</name>
    <dbReference type="NCBI Taxonomy" id="2931922"/>
    <lineage>
        <taxon>Bacteria</taxon>
        <taxon>Bacillati</taxon>
        <taxon>Bacillota</taxon>
        <taxon>Tissierellia</taxon>
        <taxon>Tissierellales</taxon>
        <taxon>Peptoniphilaceae</taxon>
        <taxon>Miniphocaeibacter</taxon>
    </lineage>
</organism>
<protein>
    <submittedName>
        <fullName evidence="1">Bifunctional phosphoribosylaminoimidazolecarboxamide formyltransferase/IMP cyclohydrolase</fullName>
        <ecNumber evidence="1">2.1.2.3</ecNumber>
        <ecNumber evidence="1">3.5.4.10</ecNumber>
    </submittedName>
</protein>
<keyword evidence="2" id="KW-1185">Reference proteome</keyword>
<sequence>MKTALISVYKKEGIVDFVKELTELGWSIVSTGGTYKHLLDNGIDVTDITEITKFPEILDGRVKTLHPKVYGGILYRRDVEEHSKTIKEQNIDSIDMVVNTLYPFEETINDINSTHEQLIEKIDIGGPSMIRAAAKNYKDVIVVTSISDYDFVLKELKEKGDLSLENKRILAGKAFGVTAQYDALISNYFNNQNKLDFPENITFTYRLKQSLRYGENPHQNAAYYEKIYEAPKEKGEIIQLHGKELSYNNLNDLYGAVKMVKEFEEPTAVAVKHNNPCGIATGENIYEAFKKAFEADEVSIFGGIISLNRKVDVKTANLLSQIFLEIVVAPEYDNEAFNILSKKKNIRILQIENLNTMELVKQETKDVLHGVLLQDRDNKLLRDKLEFVTNRKPTDEELEELLFAWKAVKYVNSNGVVISKNKQTLAIGQGEVRRHWAVEKAVKRSIKDLKGAVLASDGFFFGDTVEELNKAGVKAIIQPGGSVKDSEVIELANKYDIAVVFTGMRHFKH</sequence>
<dbReference type="EMBL" id="CP066744">
    <property type="protein sequence ID" value="QQK08445.1"/>
    <property type="molecule type" value="Genomic_DNA"/>
</dbReference>
<dbReference type="EC" id="3.5.4.10" evidence="1"/>
<evidence type="ECO:0000313" key="1">
    <source>
        <dbReference type="EMBL" id="QQK08445.1"/>
    </source>
</evidence>
<evidence type="ECO:0000313" key="2">
    <source>
        <dbReference type="Proteomes" id="UP000595814"/>
    </source>
</evidence>
<dbReference type="EC" id="2.1.2.3" evidence="1"/>
<keyword evidence="1" id="KW-0808">Transferase</keyword>
<keyword evidence="1" id="KW-0378">Hydrolase</keyword>
<name>A0AC61MVX5_9FIRM</name>
<reference evidence="1 2" key="1">
    <citation type="journal article" date="2022" name="Int. J. Syst. Evol. Microbiol.">
        <title>Miniphocaeibacter halophilus sp. nov., an ammonium-tolerant acetate-producing bacterium isolated from a biogas system.</title>
        <authorList>
            <person name="Schnurer A."/>
            <person name="Singh A."/>
            <person name="Bi S."/>
            <person name="Qiao W."/>
            <person name="Westerholm M."/>
        </authorList>
    </citation>
    <scope>NUCLEOTIDE SEQUENCE [LARGE SCALE GENOMIC DNA]</scope>
    <source>
        <strain evidence="1 2">AMB_01</strain>
    </source>
</reference>
<gene>
    <name evidence="1" type="primary">purH</name>
    <name evidence="1" type="ORF">JFY71_02610</name>
</gene>